<sequence length="73" mass="8201">MKVRIGERLLAKTGELYLQLRLRNKSAVERELTIKYGGQYRNAGLMLLFDVLMALAVVAVVGLVTIVLYFTTV</sequence>
<dbReference type="EMBL" id="JAAEAA010000019">
    <property type="protein sequence ID" value="NDK57021.1"/>
    <property type="molecule type" value="Genomic_DNA"/>
</dbReference>
<organism evidence="2 3">
    <name type="scientific">Pontibacter fetidus</name>
    <dbReference type="NCBI Taxonomy" id="2700082"/>
    <lineage>
        <taxon>Bacteria</taxon>
        <taxon>Pseudomonadati</taxon>
        <taxon>Bacteroidota</taxon>
        <taxon>Cytophagia</taxon>
        <taxon>Cytophagales</taxon>
        <taxon>Hymenobacteraceae</taxon>
        <taxon>Pontibacter</taxon>
    </lineage>
</organism>
<gene>
    <name evidence="2" type="ORF">GWO68_13930</name>
</gene>
<reference evidence="2 3" key="1">
    <citation type="submission" date="2020-01" db="EMBL/GenBank/DDBJ databases">
        <authorList>
            <person name="Kim M.K."/>
        </authorList>
    </citation>
    <scope>NUCLEOTIDE SEQUENCE [LARGE SCALE GENOMIC DNA]</scope>
    <source>
        <strain evidence="2 3">BT213</strain>
    </source>
</reference>
<keyword evidence="1" id="KW-1133">Transmembrane helix</keyword>
<evidence type="ECO:0000256" key="1">
    <source>
        <dbReference type="SAM" id="Phobius"/>
    </source>
</evidence>
<dbReference type="RefSeq" id="WP_162347084.1">
    <property type="nucleotide sequence ID" value="NZ_JAAEAA010000019.1"/>
</dbReference>
<comment type="caution">
    <text evidence="2">The sequence shown here is derived from an EMBL/GenBank/DDBJ whole genome shotgun (WGS) entry which is preliminary data.</text>
</comment>
<evidence type="ECO:0000313" key="3">
    <source>
        <dbReference type="Proteomes" id="UP000478546"/>
    </source>
</evidence>
<dbReference type="Proteomes" id="UP000478546">
    <property type="component" value="Unassembled WGS sequence"/>
</dbReference>
<accession>A0A6B2H3M2</accession>
<evidence type="ECO:0000313" key="2">
    <source>
        <dbReference type="EMBL" id="NDK57021.1"/>
    </source>
</evidence>
<name>A0A6B2H3M2_9BACT</name>
<keyword evidence="3" id="KW-1185">Reference proteome</keyword>
<protein>
    <submittedName>
        <fullName evidence="2">Uncharacterized protein</fullName>
    </submittedName>
</protein>
<feature type="transmembrane region" description="Helical" evidence="1">
    <location>
        <begin position="45"/>
        <end position="70"/>
    </location>
</feature>
<keyword evidence="1" id="KW-0812">Transmembrane</keyword>
<proteinExistence type="predicted"/>
<dbReference type="AlphaFoldDB" id="A0A6B2H3M2"/>
<keyword evidence="1" id="KW-0472">Membrane</keyword>